<feature type="compositionally biased region" description="Pro residues" evidence="1">
    <location>
        <begin position="62"/>
        <end position="125"/>
    </location>
</feature>
<dbReference type="Proteomes" id="UP000623129">
    <property type="component" value="Unassembled WGS sequence"/>
</dbReference>
<keyword evidence="3" id="KW-1185">Reference proteome</keyword>
<sequence length="504" mass="57009">MATTGEWRTVSRRRSFPDNWRRTATRPPPTTKPYTPFERTYAQVVASPPPSPPRSVNHNNNPPSPPHPTTQPPPQRQPPPQPRQPPLHTQQPPPRRPQPPRQPQPQPPRQPQPQPTRQPQPPRQPAPSTRPRSPPTKPHTFYVSPHSPTHLRFPPSPHFEEWFGRCFKCCKRGHAAAVCRNPRKCGKCWRDGHIGNTCNAQGLNPAATPFKPTVPRQHEPQFDELLAGTFPTNATIPENRPNNMVVFVERDEQYYSELTKLERAVVFHSTEVEVSCEEVATYATRTNLVKEEELQVSALARARHLIILPIGLTPETFIKAIPEYLWNMGYSFEPWCPVGDAPVRVPAFKALLHIIDLPPLLWREDVVRSAVAKFGLYLGSVAPQDPNDISYWAVAVGTDDLERIPKSISLVAGGIEYVAPVVIVTWQRGLIYDKSELPKPAPKVQRPATPSTSSAVEGEGSGYDEDIIPITRRWLEELTRDIDPSYIPAEEVHFWIRSRAERQM</sequence>
<dbReference type="SUPFAM" id="SSF57756">
    <property type="entry name" value="Retrovirus zinc finger-like domains"/>
    <property type="match status" value="1"/>
</dbReference>
<protein>
    <submittedName>
        <fullName evidence="2">Major cell-surface adhesin PAc</fullName>
    </submittedName>
</protein>
<comment type="caution">
    <text evidence="2">The sequence shown here is derived from an EMBL/GenBank/DDBJ whole genome shotgun (WGS) entry which is preliminary data.</text>
</comment>
<name>A0A833VAV8_9POAL</name>
<dbReference type="AlphaFoldDB" id="A0A833VAV8"/>
<dbReference type="GO" id="GO:0003676">
    <property type="term" value="F:nucleic acid binding"/>
    <property type="evidence" value="ECO:0007669"/>
    <property type="project" value="InterPro"/>
</dbReference>
<evidence type="ECO:0000313" key="2">
    <source>
        <dbReference type="EMBL" id="KAF3331481.1"/>
    </source>
</evidence>
<organism evidence="2 3">
    <name type="scientific">Carex littledalei</name>
    <dbReference type="NCBI Taxonomy" id="544730"/>
    <lineage>
        <taxon>Eukaryota</taxon>
        <taxon>Viridiplantae</taxon>
        <taxon>Streptophyta</taxon>
        <taxon>Embryophyta</taxon>
        <taxon>Tracheophyta</taxon>
        <taxon>Spermatophyta</taxon>
        <taxon>Magnoliopsida</taxon>
        <taxon>Liliopsida</taxon>
        <taxon>Poales</taxon>
        <taxon>Cyperaceae</taxon>
        <taxon>Cyperoideae</taxon>
        <taxon>Cariceae</taxon>
        <taxon>Carex</taxon>
        <taxon>Carex subgen. Euthyceras</taxon>
    </lineage>
</organism>
<dbReference type="EMBL" id="SWLB01000012">
    <property type="protein sequence ID" value="KAF3331481.1"/>
    <property type="molecule type" value="Genomic_DNA"/>
</dbReference>
<gene>
    <name evidence="2" type="ORF">FCM35_KLT02887</name>
</gene>
<reference evidence="2" key="1">
    <citation type="submission" date="2020-01" db="EMBL/GenBank/DDBJ databases">
        <title>Genome sequence of Kobresia littledalei, the first chromosome-level genome in the family Cyperaceae.</title>
        <authorList>
            <person name="Qu G."/>
        </authorList>
    </citation>
    <scope>NUCLEOTIDE SEQUENCE</scope>
    <source>
        <strain evidence="2">C.B.Clarke</strain>
        <tissue evidence="2">Leaf</tissue>
    </source>
</reference>
<dbReference type="Gene3D" id="4.10.60.10">
    <property type="entry name" value="Zinc finger, CCHC-type"/>
    <property type="match status" value="1"/>
</dbReference>
<feature type="region of interest" description="Disordered" evidence="1">
    <location>
        <begin position="1"/>
        <end position="144"/>
    </location>
</feature>
<dbReference type="InterPro" id="IPR036875">
    <property type="entry name" value="Znf_CCHC_sf"/>
</dbReference>
<evidence type="ECO:0000256" key="1">
    <source>
        <dbReference type="SAM" id="MobiDB-lite"/>
    </source>
</evidence>
<feature type="region of interest" description="Disordered" evidence="1">
    <location>
        <begin position="439"/>
        <end position="462"/>
    </location>
</feature>
<evidence type="ECO:0000313" key="3">
    <source>
        <dbReference type="Proteomes" id="UP000623129"/>
    </source>
</evidence>
<dbReference type="GO" id="GO:0008270">
    <property type="term" value="F:zinc ion binding"/>
    <property type="evidence" value="ECO:0007669"/>
    <property type="project" value="InterPro"/>
</dbReference>
<accession>A0A833VAV8</accession>
<proteinExistence type="predicted"/>